<dbReference type="Proteomes" id="UP000562984">
    <property type="component" value="Unassembled WGS sequence"/>
</dbReference>
<evidence type="ECO:0000313" key="2">
    <source>
        <dbReference type="EMBL" id="NNG35486.1"/>
    </source>
</evidence>
<evidence type="ECO:0000313" key="3">
    <source>
        <dbReference type="Proteomes" id="UP000562984"/>
    </source>
</evidence>
<feature type="region of interest" description="Disordered" evidence="1">
    <location>
        <begin position="216"/>
        <end position="250"/>
    </location>
</feature>
<dbReference type="RefSeq" id="WP_171199165.1">
    <property type="nucleotide sequence ID" value="NZ_JABEND010000003.1"/>
</dbReference>
<feature type="compositionally biased region" description="Low complexity" evidence="1">
    <location>
        <begin position="219"/>
        <end position="231"/>
    </location>
</feature>
<comment type="caution">
    <text evidence="2">The sequence shown here is derived from an EMBL/GenBank/DDBJ whole genome shotgun (WGS) entry which is preliminary data.</text>
</comment>
<dbReference type="EMBL" id="JABEND010000003">
    <property type="protein sequence ID" value="NNG35486.1"/>
    <property type="molecule type" value="Genomic_DNA"/>
</dbReference>
<organism evidence="2 3">
    <name type="scientific">Nakamurella aerolata</name>
    <dbReference type="NCBI Taxonomy" id="1656892"/>
    <lineage>
        <taxon>Bacteria</taxon>
        <taxon>Bacillati</taxon>
        <taxon>Actinomycetota</taxon>
        <taxon>Actinomycetes</taxon>
        <taxon>Nakamurellales</taxon>
        <taxon>Nakamurellaceae</taxon>
        <taxon>Nakamurella</taxon>
    </lineage>
</organism>
<keyword evidence="3" id="KW-1185">Reference proteome</keyword>
<evidence type="ECO:0008006" key="4">
    <source>
        <dbReference type="Google" id="ProtNLM"/>
    </source>
</evidence>
<dbReference type="InterPro" id="IPR023296">
    <property type="entry name" value="Glyco_hydro_beta-prop_sf"/>
</dbReference>
<proteinExistence type="predicted"/>
<dbReference type="Gene3D" id="2.115.10.20">
    <property type="entry name" value="Glycosyl hydrolase domain, family 43"/>
    <property type="match status" value="1"/>
</dbReference>
<accession>A0A849A778</accession>
<protein>
    <recommendedName>
        <fullName evidence="4">Glycosyl hydrolase family 32</fullName>
    </recommendedName>
</protein>
<sequence>MSIPLTPPEQTTVVVPAPASGEGNWSGAASAAVLDGRYWLTWRERRPLHAGRGVAAHVAVSSDGVNFETEGSVTVDDFPDDLRPASLERPALVRLADGRLRLYLSCATRDSKHWWIEARTAATARELASTADRLVVLPGSDEVGVKDPVIWHDGTGWLMLVTCHPLDIPDAEDRMTTRLYTSADGLGWSDRGDVLAGRPGAWDEHGARATAVLPPMTQDAGRGAGPDARAGAGHGADAGDPAGAGTADGTETLDVATESGVGAMPPYLLYDGRPDAESNWEETTGLARWDGRRYASVPFESGMRAGAGGQTWPVRHVSVVAEPGGGLRFYAEAPRPDGAHDLVSWTAGQVAG</sequence>
<evidence type="ECO:0000256" key="1">
    <source>
        <dbReference type="SAM" id="MobiDB-lite"/>
    </source>
</evidence>
<reference evidence="2 3" key="1">
    <citation type="submission" date="2020-05" db="EMBL/GenBank/DDBJ databases">
        <title>Nakamurella sp. DB0629 isolated from air conditioner.</title>
        <authorList>
            <person name="Kim D.H."/>
            <person name="Kim D.-U."/>
        </authorList>
    </citation>
    <scope>NUCLEOTIDE SEQUENCE [LARGE SCALE GENOMIC DNA]</scope>
    <source>
        <strain evidence="2 3">DB0629</strain>
    </source>
</reference>
<name>A0A849A778_9ACTN</name>
<gene>
    <name evidence="2" type="ORF">HKD39_07130</name>
</gene>
<dbReference type="SUPFAM" id="SSF75005">
    <property type="entry name" value="Arabinanase/levansucrase/invertase"/>
    <property type="match status" value="1"/>
</dbReference>
<dbReference type="AlphaFoldDB" id="A0A849A778"/>
<feature type="compositionally biased region" description="Low complexity" evidence="1">
    <location>
        <begin position="238"/>
        <end position="250"/>
    </location>
</feature>